<reference evidence="1" key="1">
    <citation type="submission" date="2022-10" db="EMBL/GenBank/DDBJ databases">
        <title>Catenovulum adriacola sp. nov. isolated in the Harbour of Susak.</title>
        <authorList>
            <person name="Schoch T."/>
            <person name="Reich S.J."/>
            <person name="Stoeferle S."/>
            <person name="Flaiz M."/>
            <person name="Kazda M."/>
            <person name="Riedel C.U."/>
            <person name="Duerre P."/>
        </authorList>
    </citation>
    <scope>NUCLEOTIDE SEQUENCE</scope>
    <source>
        <strain evidence="1">TS8</strain>
    </source>
</reference>
<dbReference type="RefSeq" id="WP_268075045.1">
    <property type="nucleotide sequence ID" value="NZ_CP109965.1"/>
</dbReference>
<organism evidence="1 2">
    <name type="scientific">Catenovulum adriaticum</name>
    <dbReference type="NCBI Taxonomy" id="2984846"/>
    <lineage>
        <taxon>Bacteria</taxon>
        <taxon>Pseudomonadati</taxon>
        <taxon>Pseudomonadota</taxon>
        <taxon>Gammaproteobacteria</taxon>
        <taxon>Alteromonadales</taxon>
        <taxon>Alteromonadaceae</taxon>
        <taxon>Catenovulum</taxon>
    </lineage>
</organism>
<dbReference type="EMBL" id="CP109965">
    <property type="protein sequence ID" value="WAJ70696.1"/>
    <property type="molecule type" value="Genomic_DNA"/>
</dbReference>
<accession>A0ABY7APV3</accession>
<gene>
    <name evidence="1" type="ORF">OLW01_02455</name>
</gene>
<evidence type="ECO:0000313" key="2">
    <source>
        <dbReference type="Proteomes" id="UP001163726"/>
    </source>
</evidence>
<dbReference type="SUPFAM" id="SSF53756">
    <property type="entry name" value="UDP-Glycosyltransferase/glycogen phosphorylase"/>
    <property type="match status" value="1"/>
</dbReference>
<dbReference type="Proteomes" id="UP001163726">
    <property type="component" value="Chromosome"/>
</dbReference>
<proteinExistence type="predicted"/>
<evidence type="ECO:0000313" key="1">
    <source>
        <dbReference type="EMBL" id="WAJ70696.1"/>
    </source>
</evidence>
<evidence type="ECO:0008006" key="3">
    <source>
        <dbReference type="Google" id="ProtNLM"/>
    </source>
</evidence>
<keyword evidence="2" id="KW-1185">Reference proteome</keyword>
<protein>
    <recommendedName>
        <fullName evidence="3">Glycosyltransferase involved in cell wall biosynthesis</fullName>
    </recommendedName>
</protein>
<sequence>MTNKNIAVLDLFAQGKRHVAFNVALSESIHSALNQKINFYCNQNYYKQNLDYFNEAHVNLVQSYNVDVRKPYRLSFFISIWRFILAFLKINNQTKANNFFILETTPACIWATKIVNFFRFKKFNFYFLFHGELSTVKENKRVSPLLPQWLDYKYTISRINPRYTKIIVLEQHIKNNLTKLLPHLSESIQCLPHPTFYQDKPDAPLNKTGDNLSFGYFGTATLDKGFDRFLKLASQNHSQAKFKAITTDIKNIYKNDFSGKVKLAMGPLEKPLSYDDFYQTLTGCDFVILPFRYDYYQFAASGVMIDCMNMLIPMITLKNEYTENLFNQHGQIGYLCDNLEEMDRLIKQLTTTSCTQTEIFKENLKQARLDRNEQACGRQLTQIFNQEISPAHVN</sequence>
<name>A0ABY7APV3_9ALTE</name>